<name>A0A6I4V0Q7_9SPHN</name>
<organism evidence="3 4">
    <name type="scientific">Pontixanthobacter luteolus</name>
    <dbReference type="NCBI Taxonomy" id="295089"/>
    <lineage>
        <taxon>Bacteria</taxon>
        <taxon>Pseudomonadati</taxon>
        <taxon>Pseudomonadota</taxon>
        <taxon>Alphaproteobacteria</taxon>
        <taxon>Sphingomonadales</taxon>
        <taxon>Erythrobacteraceae</taxon>
        <taxon>Pontixanthobacter</taxon>
    </lineage>
</organism>
<dbReference type="RefSeq" id="WP_160729882.1">
    <property type="nucleotide sequence ID" value="NZ_WTYP01000001.1"/>
</dbReference>
<sequence length="252" mass="27554">MDSPNPPRIFSSARRCQALLRARQRQSSNLSAARYLLEDAISDIEDRLDFTRTTPERSLVIGDPTGSLSRALQGHGEVFDMPPGMIDEERPLPHQELDLLVHLFGFATINDLPGALLHSRAALRAGGMLIASFPGAGSLQSLRSIMLAADGERPAPRIHPLIDNSAAASLLQRAGFTRQVVDSHVITVRYSSLRTLVADLRDQGLASVLRRPGPPLDRAAMARAETAFRDLADDQGKVTEKFEMLTLTAWKS</sequence>
<keyword evidence="1 3" id="KW-0489">Methyltransferase</keyword>
<dbReference type="PANTHER" id="PTHR13090:SF1">
    <property type="entry name" value="ARGININE-HYDROXYLASE NDUFAF5, MITOCHONDRIAL"/>
    <property type="match status" value="1"/>
</dbReference>
<dbReference type="GO" id="GO:0032259">
    <property type="term" value="P:methylation"/>
    <property type="evidence" value="ECO:0007669"/>
    <property type="project" value="UniProtKB-KW"/>
</dbReference>
<accession>A0A6I4V0Q7</accession>
<dbReference type="OrthoDB" id="9793723at2"/>
<evidence type="ECO:0000256" key="2">
    <source>
        <dbReference type="ARBA" id="ARBA00022679"/>
    </source>
</evidence>
<gene>
    <name evidence="3" type="ORF">GRI43_04605</name>
</gene>
<evidence type="ECO:0000313" key="3">
    <source>
        <dbReference type="EMBL" id="MXP46676.1"/>
    </source>
</evidence>
<comment type="caution">
    <text evidence="3">The sequence shown here is derived from an EMBL/GenBank/DDBJ whole genome shotgun (WGS) entry which is preliminary data.</text>
</comment>
<dbReference type="Gene3D" id="3.40.50.150">
    <property type="entry name" value="Vaccinia Virus protein VP39"/>
    <property type="match status" value="1"/>
</dbReference>
<dbReference type="Proteomes" id="UP000471435">
    <property type="component" value="Unassembled WGS sequence"/>
</dbReference>
<dbReference type="InterPro" id="IPR029063">
    <property type="entry name" value="SAM-dependent_MTases_sf"/>
</dbReference>
<dbReference type="EMBL" id="WTYP01000001">
    <property type="protein sequence ID" value="MXP46676.1"/>
    <property type="molecule type" value="Genomic_DNA"/>
</dbReference>
<keyword evidence="4" id="KW-1185">Reference proteome</keyword>
<keyword evidence="2 3" id="KW-0808">Transferase</keyword>
<dbReference type="GO" id="GO:0008168">
    <property type="term" value="F:methyltransferase activity"/>
    <property type="evidence" value="ECO:0007669"/>
    <property type="project" value="UniProtKB-KW"/>
</dbReference>
<dbReference type="AlphaFoldDB" id="A0A6I4V0Q7"/>
<dbReference type="InterPro" id="IPR050602">
    <property type="entry name" value="Malonyl-ACP_OMT"/>
</dbReference>
<proteinExistence type="predicted"/>
<evidence type="ECO:0000256" key="1">
    <source>
        <dbReference type="ARBA" id="ARBA00022603"/>
    </source>
</evidence>
<dbReference type="SUPFAM" id="SSF53335">
    <property type="entry name" value="S-adenosyl-L-methionine-dependent methyltransferases"/>
    <property type="match status" value="1"/>
</dbReference>
<evidence type="ECO:0000313" key="4">
    <source>
        <dbReference type="Proteomes" id="UP000471435"/>
    </source>
</evidence>
<reference evidence="3 4" key="1">
    <citation type="submission" date="2019-12" db="EMBL/GenBank/DDBJ databases">
        <title>Genomic-based taxomic classification of the family Erythrobacteraceae.</title>
        <authorList>
            <person name="Xu L."/>
        </authorList>
    </citation>
    <scope>NUCLEOTIDE SEQUENCE [LARGE SCALE GENOMIC DNA]</scope>
    <source>
        <strain evidence="3 4">SW-109</strain>
    </source>
</reference>
<protein>
    <submittedName>
        <fullName evidence="3">Methyltransferase</fullName>
    </submittedName>
</protein>
<dbReference type="PANTHER" id="PTHR13090">
    <property type="entry name" value="ARGININE-HYDROXYLASE NDUFAF5, MITOCHONDRIAL"/>
    <property type="match status" value="1"/>
</dbReference>